<dbReference type="GO" id="GO:0000225">
    <property type="term" value="F:N-acetylglucosaminylphosphatidylinositol deacetylase activity"/>
    <property type="evidence" value="ECO:0007669"/>
    <property type="project" value="UniProtKB-EC"/>
</dbReference>
<dbReference type="GO" id="GO:0009063">
    <property type="term" value="P:amino acid catabolic process"/>
    <property type="evidence" value="ECO:0007669"/>
    <property type="project" value="TreeGrafter"/>
</dbReference>
<dbReference type="Gene3D" id="3.40.50.620">
    <property type="entry name" value="HUPs"/>
    <property type="match status" value="1"/>
</dbReference>
<gene>
    <name evidence="12" type="ORF">Rt10032_c10g4220</name>
</gene>
<dbReference type="GO" id="GO:0033539">
    <property type="term" value="P:fatty acid beta-oxidation using acyl-CoA dehydrogenase"/>
    <property type="evidence" value="ECO:0007669"/>
    <property type="project" value="TreeGrafter"/>
</dbReference>
<dbReference type="GO" id="GO:0005759">
    <property type="term" value="C:mitochondrial matrix"/>
    <property type="evidence" value="ECO:0007669"/>
    <property type="project" value="UniProtKB-SubCell"/>
</dbReference>
<accession>A0A511KIK1</accession>
<dbReference type="CDD" id="cd01714">
    <property type="entry name" value="ETF_beta"/>
    <property type="match status" value="1"/>
</dbReference>
<dbReference type="SMART" id="SM00893">
    <property type="entry name" value="ETF"/>
    <property type="match status" value="1"/>
</dbReference>
<sequence length="533" mass="58586">MLRPRRLGRLLIRRLIPLFLFLSLLLIASKDSLAPHFVPAGLRNAKSVLWVISHPDDESFFFAPSILNLLRTEEGRIGSLLCLSVGNHEGLGQTRRKELKGSCHTLGIVEERCVALDDPALPDDPVVWWSTEAVEAAVKEYVERWSIDTVLTFDEYGISGHDNHRATSVALQSFARSDPAFPPVYMVESTPVLAKYTSLVLLLFHAIRSILSPSTALFVNSPLQYLQTRRSFDAHQSQKRWFRELFVSFSSSSALAGVRLTLTKLAAQLSFLTMRPTPPSWLKLLVPVKRTVDYAVKIRVGPNGVETKGVKHSMNPFDEIAVEEAVRLREKAKDAIEKITVVSIGPAKASEVLRTALAMGADDAIHVETAEDQIVEPLAVAKALKELVGTESPDLVIMGKQAIDDDSSQVGGMLAGMLGWPQANFASKVDLDAGGKQVTVSREIDGGLETLKMQLPAIITTDLRLNQPRYASLPNIMKAKKKPMKKLKPEDVKADFTPRLETVDMKAPPPRQGGAKVESVDEVVAKLKEAGVL</sequence>
<comment type="similarity">
    <text evidence="3">Belongs to the ETF beta-subunit/FixA family.</text>
</comment>
<proteinExistence type="inferred from homology"/>
<dbReference type="Proteomes" id="UP000321518">
    <property type="component" value="Unassembled WGS sequence"/>
</dbReference>
<dbReference type="InterPro" id="IPR014729">
    <property type="entry name" value="Rossmann-like_a/b/a_fold"/>
</dbReference>
<evidence type="ECO:0000256" key="7">
    <source>
        <dbReference type="ARBA" id="ARBA00025416"/>
    </source>
</evidence>
<evidence type="ECO:0000313" key="13">
    <source>
        <dbReference type="Proteomes" id="UP000321518"/>
    </source>
</evidence>
<comment type="function">
    <text evidence="7">The electron transfer flavoprotein serves as a specific electron acceptor for several dehydrogenases, including five acyl-CoA dehydrogenases, glutaryl-CoA and sarcosine dehydrogenase. It transfers the electrons to the main mitochondrial respiratory chain via ETF-ubiquinone oxidoreductase (ETF dehydrogenase).</text>
</comment>
<dbReference type="PANTHER" id="PTHR21294:SF8">
    <property type="entry name" value="ELECTRON TRANSFER FLAVOPROTEIN SUBUNIT BETA"/>
    <property type="match status" value="1"/>
</dbReference>
<evidence type="ECO:0000256" key="6">
    <source>
        <dbReference type="ARBA" id="ARBA00022982"/>
    </source>
</evidence>
<evidence type="ECO:0000256" key="1">
    <source>
        <dbReference type="ARBA" id="ARBA00004305"/>
    </source>
</evidence>
<evidence type="ECO:0000256" key="5">
    <source>
        <dbReference type="ARBA" id="ARBA00022448"/>
    </source>
</evidence>
<dbReference type="Pfam" id="PF01012">
    <property type="entry name" value="ETF"/>
    <property type="match status" value="1"/>
</dbReference>
<comment type="subcellular location">
    <subcellularLocation>
        <location evidence="1">Mitochondrion matrix</location>
    </subcellularLocation>
</comment>
<evidence type="ECO:0000256" key="4">
    <source>
        <dbReference type="ARBA" id="ARBA00012176"/>
    </source>
</evidence>
<dbReference type="InterPro" id="IPR012255">
    <property type="entry name" value="ETF_b"/>
</dbReference>
<evidence type="ECO:0000259" key="11">
    <source>
        <dbReference type="SMART" id="SM00893"/>
    </source>
</evidence>
<dbReference type="EC" id="3.5.1.89" evidence="4"/>
<dbReference type="AlphaFoldDB" id="A0A511KIK1"/>
<evidence type="ECO:0000256" key="8">
    <source>
        <dbReference type="ARBA" id="ARBA00070315"/>
    </source>
</evidence>
<keyword evidence="6" id="KW-0249">Electron transport</keyword>
<keyword evidence="5" id="KW-0813">Transport</keyword>
<dbReference type="InterPro" id="IPR000049">
    <property type="entry name" value="ET-Flavoprotein_bsu_CS"/>
</dbReference>
<evidence type="ECO:0000256" key="3">
    <source>
        <dbReference type="ARBA" id="ARBA00007557"/>
    </source>
</evidence>
<evidence type="ECO:0000256" key="2">
    <source>
        <dbReference type="ARBA" id="ARBA00006066"/>
    </source>
</evidence>
<comment type="caution">
    <text evidence="12">The sequence shown here is derived from an EMBL/GenBank/DDBJ whole genome shotgun (WGS) entry which is preliminary data.</text>
</comment>
<dbReference type="FunFam" id="3.40.50.620:FF:000011">
    <property type="entry name" value="Electron transfer flavoprotein subunit beta"/>
    <property type="match status" value="1"/>
</dbReference>
<protein>
    <recommendedName>
        <fullName evidence="8">Probable electron transfer flavoprotein subunit beta</fullName>
        <ecNumber evidence="4">3.5.1.89</ecNumber>
    </recommendedName>
</protein>
<feature type="region of interest" description="Disordered" evidence="9">
    <location>
        <begin position="498"/>
        <end position="519"/>
    </location>
</feature>
<dbReference type="Gene3D" id="3.40.50.10320">
    <property type="entry name" value="LmbE-like"/>
    <property type="match status" value="1"/>
</dbReference>
<dbReference type="InterPro" id="IPR003737">
    <property type="entry name" value="GlcNAc_PI_deacetylase-related"/>
</dbReference>
<feature type="domain" description="Electron transfer flavoprotein alpha/beta-subunit N-terminal" evidence="11">
    <location>
        <begin position="302"/>
        <end position="496"/>
    </location>
</feature>
<evidence type="ECO:0000256" key="10">
    <source>
        <dbReference type="SAM" id="SignalP"/>
    </source>
</evidence>
<dbReference type="EMBL" id="BJWK01000010">
    <property type="protein sequence ID" value="GEM10203.1"/>
    <property type="molecule type" value="Genomic_DNA"/>
</dbReference>
<comment type="similarity">
    <text evidence="2">Belongs to the PIGL family.</text>
</comment>
<organism evidence="12 13">
    <name type="scientific">Rhodotorula toruloides</name>
    <name type="common">Yeast</name>
    <name type="synonym">Rhodosporidium toruloides</name>
    <dbReference type="NCBI Taxonomy" id="5286"/>
    <lineage>
        <taxon>Eukaryota</taxon>
        <taxon>Fungi</taxon>
        <taxon>Dikarya</taxon>
        <taxon>Basidiomycota</taxon>
        <taxon>Pucciniomycotina</taxon>
        <taxon>Microbotryomycetes</taxon>
        <taxon>Sporidiobolales</taxon>
        <taxon>Sporidiobolaceae</taxon>
        <taxon>Rhodotorula</taxon>
    </lineage>
</organism>
<dbReference type="InterPro" id="IPR033948">
    <property type="entry name" value="ETF_beta_N"/>
</dbReference>
<dbReference type="GO" id="GO:0009055">
    <property type="term" value="F:electron transfer activity"/>
    <property type="evidence" value="ECO:0007669"/>
    <property type="project" value="InterPro"/>
</dbReference>
<dbReference type="SUPFAM" id="SSF102588">
    <property type="entry name" value="LmbE-like"/>
    <property type="match status" value="1"/>
</dbReference>
<dbReference type="SUPFAM" id="SSF52402">
    <property type="entry name" value="Adenine nucleotide alpha hydrolases-like"/>
    <property type="match status" value="1"/>
</dbReference>
<dbReference type="Pfam" id="PF02585">
    <property type="entry name" value="PIG-L"/>
    <property type="match status" value="1"/>
</dbReference>
<reference evidence="12 13" key="1">
    <citation type="submission" date="2019-07" db="EMBL/GenBank/DDBJ databases">
        <title>Rhodotorula toruloides NBRC10032 genome sequencing.</title>
        <authorList>
            <person name="Shida Y."/>
            <person name="Takaku H."/>
            <person name="Ogasawara W."/>
            <person name="Mori K."/>
        </authorList>
    </citation>
    <scope>NUCLEOTIDE SEQUENCE [LARGE SCALE GENOMIC DNA]</scope>
    <source>
        <strain evidence="12 13">NBRC10032</strain>
    </source>
</reference>
<evidence type="ECO:0000313" key="12">
    <source>
        <dbReference type="EMBL" id="GEM10203.1"/>
    </source>
</evidence>
<name>A0A511KIK1_RHOTO</name>
<feature type="signal peptide" evidence="10">
    <location>
        <begin position="1"/>
        <end position="34"/>
    </location>
</feature>
<dbReference type="InterPro" id="IPR014730">
    <property type="entry name" value="ETF_a/b_N"/>
</dbReference>
<dbReference type="OrthoDB" id="276685at2759"/>
<dbReference type="InterPro" id="IPR024078">
    <property type="entry name" value="LmbE-like_dom_sf"/>
</dbReference>
<dbReference type="PANTHER" id="PTHR21294">
    <property type="entry name" value="ELECTRON TRANSFER FLAVOPROTEIN BETA-SUBUNIT"/>
    <property type="match status" value="1"/>
</dbReference>
<keyword evidence="10" id="KW-0732">Signal</keyword>
<evidence type="ECO:0000256" key="9">
    <source>
        <dbReference type="SAM" id="MobiDB-lite"/>
    </source>
</evidence>
<dbReference type="PROSITE" id="PS01065">
    <property type="entry name" value="ETF_BETA"/>
    <property type="match status" value="1"/>
</dbReference>
<feature type="chain" id="PRO_5022191065" description="Probable electron transfer flavoprotein subunit beta" evidence="10">
    <location>
        <begin position="35"/>
        <end position="533"/>
    </location>
</feature>